<protein>
    <submittedName>
        <fullName evidence="2">Uncharacterized protein</fullName>
    </submittedName>
</protein>
<dbReference type="STRING" id="75743.A0A401Q863"/>
<dbReference type="PANTHER" id="PTHR12307">
    <property type="entry name" value="PROTEIN PHOSPHATASE 1 REGULATORY SUBUNIT"/>
    <property type="match status" value="1"/>
</dbReference>
<dbReference type="GO" id="GO:0000164">
    <property type="term" value="C:protein phosphatase type 1 complex"/>
    <property type="evidence" value="ECO:0007669"/>
    <property type="project" value="TreeGrafter"/>
</dbReference>
<evidence type="ECO:0000256" key="1">
    <source>
        <dbReference type="SAM" id="MobiDB-lite"/>
    </source>
</evidence>
<dbReference type="OMA" id="LYERAFY"/>
<feature type="non-terminal residue" evidence="2">
    <location>
        <position position="152"/>
    </location>
</feature>
<dbReference type="GO" id="GO:2001069">
    <property type="term" value="F:glycogen binding"/>
    <property type="evidence" value="ECO:0007669"/>
    <property type="project" value="TreeGrafter"/>
</dbReference>
<reference evidence="2 3" key="1">
    <citation type="journal article" date="2018" name="Nat. Ecol. Evol.">
        <title>Shark genomes provide insights into elasmobranch evolution and the origin of vertebrates.</title>
        <authorList>
            <person name="Hara Y"/>
            <person name="Yamaguchi K"/>
            <person name="Onimaru K"/>
            <person name="Kadota M"/>
            <person name="Koyanagi M"/>
            <person name="Keeley SD"/>
            <person name="Tatsumi K"/>
            <person name="Tanaka K"/>
            <person name="Motone F"/>
            <person name="Kageyama Y"/>
            <person name="Nozu R"/>
            <person name="Adachi N"/>
            <person name="Nishimura O"/>
            <person name="Nakagawa R"/>
            <person name="Tanegashima C"/>
            <person name="Kiyatake I"/>
            <person name="Matsumoto R"/>
            <person name="Murakumo K"/>
            <person name="Nishida K"/>
            <person name="Terakita A"/>
            <person name="Kuratani S"/>
            <person name="Sato K"/>
            <person name="Hyodo S Kuraku.S."/>
        </authorList>
    </citation>
    <scope>NUCLEOTIDE SEQUENCE [LARGE SCALE GENOMIC DNA]</scope>
</reference>
<gene>
    <name evidence="2" type="ORF">scyTo_0022199</name>
</gene>
<dbReference type="AlphaFoldDB" id="A0A401Q863"/>
<proteinExistence type="predicted"/>
<accession>A0A401Q863</accession>
<feature type="region of interest" description="Disordered" evidence="1">
    <location>
        <begin position="30"/>
        <end position="100"/>
    </location>
</feature>
<feature type="compositionally biased region" description="Basic and acidic residues" evidence="1">
    <location>
        <begin position="88"/>
        <end position="99"/>
    </location>
</feature>
<name>A0A401Q863_SCYTO</name>
<dbReference type="GO" id="GO:0005979">
    <property type="term" value="P:regulation of glycogen biosynthetic process"/>
    <property type="evidence" value="ECO:0007669"/>
    <property type="project" value="TreeGrafter"/>
</dbReference>
<organism evidence="2 3">
    <name type="scientific">Scyliorhinus torazame</name>
    <name type="common">Cloudy catshark</name>
    <name type="synonym">Catulus torazame</name>
    <dbReference type="NCBI Taxonomy" id="75743"/>
    <lineage>
        <taxon>Eukaryota</taxon>
        <taxon>Metazoa</taxon>
        <taxon>Chordata</taxon>
        <taxon>Craniata</taxon>
        <taxon>Vertebrata</taxon>
        <taxon>Chondrichthyes</taxon>
        <taxon>Elasmobranchii</taxon>
        <taxon>Galeomorphii</taxon>
        <taxon>Galeoidea</taxon>
        <taxon>Carcharhiniformes</taxon>
        <taxon>Scyliorhinidae</taxon>
        <taxon>Scyliorhinus</taxon>
    </lineage>
</organism>
<feature type="compositionally biased region" description="Acidic residues" evidence="1">
    <location>
        <begin position="37"/>
        <end position="49"/>
    </location>
</feature>
<dbReference type="PANTHER" id="PTHR12307:SF20">
    <property type="entry name" value="PROTEIN PHOSPHATASE 1 REGULATORY SUBUNIT 3E"/>
    <property type="match status" value="1"/>
</dbReference>
<sequence>MSRAPPPRFDIPRNLSYISGLYEKAYYASQRPSPGWGEEEGGEDAEEAEAAGSRDRGRLAAAWPWAAGGGSSSISSRRRRARSLPARAESRRSRSPDTRKRVRFADSLGLELAAVKRFSQWEAPRVPIHVQAQLQRDAIRHFGAQRDSLAFK</sequence>
<dbReference type="GO" id="GO:0008157">
    <property type="term" value="F:protein phosphatase 1 binding"/>
    <property type="evidence" value="ECO:0007669"/>
    <property type="project" value="TreeGrafter"/>
</dbReference>
<dbReference type="InterPro" id="IPR050782">
    <property type="entry name" value="PP1_regulatory_subunit_3"/>
</dbReference>
<comment type="caution">
    <text evidence="2">The sequence shown here is derived from an EMBL/GenBank/DDBJ whole genome shotgun (WGS) entry which is preliminary data.</text>
</comment>
<dbReference type="EMBL" id="BFAA01021593">
    <property type="protein sequence ID" value="GCB81566.1"/>
    <property type="molecule type" value="Genomic_DNA"/>
</dbReference>
<keyword evidence="3" id="KW-1185">Reference proteome</keyword>
<dbReference type="OrthoDB" id="1881at2759"/>
<evidence type="ECO:0000313" key="3">
    <source>
        <dbReference type="Proteomes" id="UP000288216"/>
    </source>
</evidence>
<evidence type="ECO:0000313" key="2">
    <source>
        <dbReference type="EMBL" id="GCB81566.1"/>
    </source>
</evidence>
<dbReference type="Proteomes" id="UP000288216">
    <property type="component" value="Unassembled WGS sequence"/>
</dbReference>